<accession>A0A9J5Z9L6</accession>
<proteinExistence type="predicted"/>
<dbReference type="Proteomes" id="UP000824120">
    <property type="component" value="Chromosome 4"/>
</dbReference>
<dbReference type="EMBL" id="JACXVP010000004">
    <property type="protein sequence ID" value="KAG5608989.1"/>
    <property type="molecule type" value="Genomic_DNA"/>
</dbReference>
<dbReference type="AlphaFoldDB" id="A0A9J5Z9L6"/>
<keyword evidence="2" id="KW-1185">Reference proteome</keyword>
<protein>
    <submittedName>
        <fullName evidence="1">Uncharacterized protein</fullName>
    </submittedName>
</protein>
<gene>
    <name evidence="1" type="ORF">H5410_020270</name>
</gene>
<evidence type="ECO:0000313" key="2">
    <source>
        <dbReference type="Proteomes" id="UP000824120"/>
    </source>
</evidence>
<evidence type="ECO:0000313" key="1">
    <source>
        <dbReference type="EMBL" id="KAG5608989.1"/>
    </source>
</evidence>
<organism evidence="1 2">
    <name type="scientific">Solanum commersonii</name>
    <name type="common">Commerson's wild potato</name>
    <name type="synonym">Commerson's nightshade</name>
    <dbReference type="NCBI Taxonomy" id="4109"/>
    <lineage>
        <taxon>Eukaryota</taxon>
        <taxon>Viridiplantae</taxon>
        <taxon>Streptophyta</taxon>
        <taxon>Embryophyta</taxon>
        <taxon>Tracheophyta</taxon>
        <taxon>Spermatophyta</taxon>
        <taxon>Magnoliopsida</taxon>
        <taxon>eudicotyledons</taxon>
        <taxon>Gunneridae</taxon>
        <taxon>Pentapetalae</taxon>
        <taxon>asterids</taxon>
        <taxon>lamiids</taxon>
        <taxon>Solanales</taxon>
        <taxon>Solanaceae</taxon>
        <taxon>Solanoideae</taxon>
        <taxon>Solaneae</taxon>
        <taxon>Solanum</taxon>
    </lineage>
</organism>
<sequence>MKLSSYSNSPPSLILQDAVLAVEAINGADEPSKKGAAFSSESSFLGLVRLFIHFVLANRLEFAHTAPTQI</sequence>
<reference evidence="1 2" key="1">
    <citation type="submission" date="2020-09" db="EMBL/GenBank/DDBJ databases">
        <title>De no assembly of potato wild relative species, Solanum commersonii.</title>
        <authorList>
            <person name="Cho K."/>
        </authorList>
    </citation>
    <scope>NUCLEOTIDE SEQUENCE [LARGE SCALE GENOMIC DNA]</scope>
    <source>
        <strain evidence="1">LZ3.2</strain>
        <tissue evidence="1">Leaf</tissue>
    </source>
</reference>
<comment type="caution">
    <text evidence="1">The sequence shown here is derived from an EMBL/GenBank/DDBJ whole genome shotgun (WGS) entry which is preliminary data.</text>
</comment>
<name>A0A9J5Z9L6_SOLCO</name>